<dbReference type="Gene3D" id="3.40.50.150">
    <property type="entry name" value="Vaccinia Virus protein VP39"/>
    <property type="match status" value="1"/>
</dbReference>
<dbReference type="SUPFAM" id="SSF53335">
    <property type="entry name" value="S-adenosyl-L-methionine-dependent methyltransferases"/>
    <property type="match status" value="1"/>
</dbReference>
<keyword evidence="3" id="KW-1185">Reference proteome</keyword>
<dbReference type="GO" id="GO:0032259">
    <property type="term" value="P:methylation"/>
    <property type="evidence" value="ECO:0007669"/>
    <property type="project" value="UniProtKB-KW"/>
</dbReference>
<accession>A0A7Y9IS33</accession>
<keyword evidence="2" id="KW-0808">Transferase</keyword>
<evidence type="ECO:0000313" key="2">
    <source>
        <dbReference type="EMBL" id="NYE81948.1"/>
    </source>
</evidence>
<evidence type="ECO:0000313" key="3">
    <source>
        <dbReference type="Proteomes" id="UP000542125"/>
    </source>
</evidence>
<dbReference type="CDD" id="cd02440">
    <property type="entry name" value="AdoMet_MTases"/>
    <property type="match status" value="1"/>
</dbReference>
<protein>
    <submittedName>
        <fullName evidence="2">SAM-dependent methyltransferase</fullName>
    </submittedName>
</protein>
<sequence>MPSHLAPSVDHLLAQARDTAASGQYRHAFDALYAAIALAPESARARAALGQFLVAHCPARRHADVDRVLCLALDQAWVRPSDLAPAVLAYLAAEPAVAQALMPSTGAPTHEAPSARQLLTAAGHLESQPVFCALASVAILADADWQTLLARLRDLLLARRHEGKRDTPLRLTLAMALQNDLTEGIEPPSAETLARAQALEAGLLARHQIGTAVNAADIALVATAVPLAGSALGALLRSSHAQREWPGLAPLIERVQAAAREAVVRDRLIADAARLSEDPVRDHYDAHPYPRWVREPLGMPAHLPARVARRVSAWPATGAQVLVAGCGTGQQIFVAHDRYPLARIVAIDFSVNALAHAAHKCAEAGLDDVTFHAMDLHQAATLGQTFRAVECVGVLPHLPDPEAGFAALSKVMAPDAVLYAAVYSARARAPFEALRRRIHAEGWTDDADGRLAFRRMLIQEGGASLPDGVARSPDFHAAGGLRDLLFHVRERALPMTEWVAMAQRQGLTLLAVDAPLATAAMARSVVAQDPDTLTPDQWDEVEQAYPAAFAGLYRLWLAKA</sequence>
<dbReference type="GO" id="GO:0008168">
    <property type="term" value="F:methyltransferase activity"/>
    <property type="evidence" value="ECO:0007669"/>
    <property type="project" value="UniProtKB-KW"/>
</dbReference>
<feature type="domain" description="Methyltransferase" evidence="1">
    <location>
        <begin position="321"/>
        <end position="414"/>
    </location>
</feature>
<reference evidence="2 3" key="1">
    <citation type="submission" date="2020-07" db="EMBL/GenBank/DDBJ databases">
        <title>Genomic Encyclopedia of Type Strains, Phase IV (KMG-V): Genome sequencing to study the core and pangenomes of soil and plant-associated prokaryotes.</title>
        <authorList>
            <person name="Whitman W."/>
        </authorList>
    </citation>
    <scope>NUCLEOTIDE SEQUENCE [LARGE SCALE GENOMIC DNA]</scope>
    <source>
        <strain evidence="2 3">SAS40</strain>
    </source>
</reference>
<dbReference type="Proteomes" id="UP000542125">
    <property type="component" value="Unassembled WGS sequence"/>
</dbReference>
<evidence type="ECO:0000259" key="1">
    <source>
        <dbReference type="Pfam" id="PF13649"/>
    </source>
</evidence>
<dbReference type="InterPro" id="IPR041698">
    <property type="entry name" value="Methyltransf_25"/>
</dbReference>
<proteinExistence type="predicted"/>
<gene>
    <name evidence="2" type="ORF">FHW18_001219</name>
</gene>
<comment type="caution">
    <text evidence="2">The sequence shown here is derived from an EMBL/GenBank/DDBJ whole genome shotgun (WGS) entry which is preliminary data.</text>
</comment>
<dbReference type="EMBL" id="JACBYR010000001">
    <property type="protein sequence ID" value="NYE81948.1"/>
    <property type="molecule type" value="Genomic_DNA"/>
</dbReference>
<dbReference type="PANTHER" id="PTHR45128">
    <property type="entry name" value="METHYLTRANSFERASE TYPE 11"/>
    <property type="match status" value="1"/>
</dbReference>
<name>A0A7Y9IS33_9BURK</name>
<dbReference type="RefSeq" id="WP_179584374.1">
    <property type="nucleotide sequence ID" value="NZ_JACBYR010000001.1"/>
</dbReference>
<dbReference type="InterPro" id="IPR029063">
    <property type="entry name" value="SAM-dependent_MTases_sf"/>
</dbReference>
<dbReference type="AlphaFoldDB" id="A0A7Y9IS33"/>
<dbReference type="Pfam" id="PF13649">
    <property type="entry name" value="Methyltransf_25"/>
    <property type="match status" value="1"/>
</dbReference>
<dbReference type="PANTHER" id="PTHR45128:SF1">
    <property type="entry name" value="S-ADENOSYLMETHIONINE-DEPENDENT METHYLTRANSFERASE RV2258C"/>
    <property type="match status" value="1"/>
</dbReference>
<dbReference type="InterPro" id="IPR053173">
    <property type="entry name" value="SAM-binding_MTase"/>
</dbReference>
<organism evidence="2 3">
    <name type="scientific">Pigmentiphaga litoralis</name>
    <dbReference type="NCBI Taxonomy" id="516702"/>
    <lineage>
        <taxon>Bacteria</taxon>
        <taxon>Pseudomonadati</taxon>
        <taxon>Pseudomonadota</taxon>
        <taxon>Betaproteobacteria</taxon>
        <taxon>Burkholderiales</taxon>
        <taxon>Alcaligenaceae</taxon>
        <taxon>Pigmentiphaga</taxon>
    </lineage>
</organism>
<keyword evidence="2" id="KW-0489">Methyltransferase</keyword>